<feature type="compositionally biased region" description="Basic residues" evidence="1">
    <location>
        <begin position="220"/>
        <end position="229"/>
    </location>
</feature>
<dbReference type="Proteomes" id="UP001218218">
    <property type="component" value="Unassembled WGS sequence"/>
</dbReference>
<feature type="compositionally biased region" description="Polar residues" evidence="1">
    <location>
        <begin position="185"/>
        <end position="194"/>
    </location>
</feature>
<evidence type="ECO:0000259" key="2">
    <source>
        <dbReference type="Pfam" id="PF20149"/>
    </source>
</evidence>
<name>A0AAD6ZC04_9AGAR</name>
<comment type="caution">
    <text evidence="3">The sequence shown here is derived from an EMBL/GenBank/DDBJ whole genome shotgun (WGS) entry which is preliminary data.</text>
</comment>
<reference evidence="3" key="1">
    <citation type="submission" date="2023-03" db="EMBL/GenBank/DDBJ databases">
        <title>Massive genome expansion in bonnet fungi (Mycena s.s.) driven by repeated elements and novel gene families across ecological guilds.</title>
        <authorList>
            <consortium name="Lawrence Berkeley National Laboratory"/>
            <person name="Harder C.B."/>
            <person name="Miyauchi S."/>
            <person name="Viragh M."/>
            <person name="Kuo A."/>
            <person name="Thoen E."/>
            <person name="Andreopoulos B."/>
            <person name="Lu D."/>
            <person name="Skrede I."/>
            <person name="Drula E."/>
            <person name="Henrissat B."/>
            <person name="Morin E."/>
            <person name="Kohler A."/>
            <person name="Barry K."/>
            <person name="LaButti K."/>
            <person name="Morin E."/>
            <person name="Salamov A."/>
            <person name="Lipzen A."/>
            <person name="Mereny Z."/>
            <person name="Hegedus B."/>
            <person name="Baldrian P."/>
            <person name="Stursova M."/>
            <person name="Weitz H."/>
            <person name="Taylor A."/>
            <person name="Grigoriev I.V."/>
            <person name="Nagy L.G."/>
            <person name="Martin F."/>
            <person name="Kauserud H."/>
        </authorList>
    </citation>
    <scope>NUCLEOTIDE SEQUENCE</scope>
    <source>
        <strain evidence="3">CBHHK002</strain>
    </source>
</reference>
<proteinExistence type="predicted"/>
<gene>
    <name evidence="3" type="ORF">DFH08DRAFT_820421</name>
</gene>
<feature type="region of interest" description="Disordered" evidence="1">
    <location>
        <begin position="174"/>
        <end position="230"/>
    </location>
</feature>
<evidence type="ECO:0000256" key="1">
    <source>
        <dbReference type="SAM" id="MobiDB-lite"/>
    </source>
</evidence>
<dbReference type="AlphaFoldDB" id="A0AAD6ZC04"/>
<accession>A0AAD6ZC04</accession>
<dbReference type="EMBL" id="JARIHO010000061">
    <property type="protein sequence ID" value="KAJ7315490.1"/>
    <property type="molecule type" value="Genomic_DNA"/>
</dbReference>
<sequence length="535" mass="59324">MPAVFPLYSQNDHNQAYATNIPQNRTNLLYAPPSRNWDVAVAHKQLYKMQDVDDYDDDNDEDFGSYWSSSQTVDVEGTDASASPIDAMPLAFPSTSDTSVDIRKICMSSPRQTHRLIRTNPTATLQISSSPVTALVPCKRKVGSIDDLVVPAASSSPTAAVASRRPQLVRRTNIFGPGLHDNRQRPLTPSSASGNMGGKENEMAEPSSDDVDNLVNPVPKKSRKTRGARSIRSIQHENPIRAKALEAGYEYIRRKVWTDEEATWTERREAVAILAQDALDYGFGKLGLDPSNFTPVTDKEQDLMRERIYGSCKILKYAAREIVKGANGYGFVQCANNATPEVIESTGAQNRAIVATLLHKQGLVFLDPSDRTLRGSMFKHPAIQAMAEATVFKNVLADAIQHPEWFDDAPPPPDDDTAAHKPQFSAVFLNLLICALRGAISGWSSGHWVKESFSRKVYHSHFVSDLKTFRDWEKYTSNPTVLTGHGPTRKLLASYLTRTLQESITENTRFKVFKDIVAPVPANEVLDTSDFSLNQ</sequence>
<dbReference type="InterPro" id="IPR045341">
    <property type="entry name" value="DUF6532"/>
</dbReference>
<organism evidence="3 4">
    <name type="scientific">Mycena albidolilacea</name>
    <dbReference type="NCBI Taxonomy" id="1033008"/>
    <lineage>
        <taxon>Eukaryota</taxon>
        <taxon>Fungi</taxon>
        <taxon>Dikarya</taxon>
        <taxon>Basidiomycota</taxon>
        <taxon>Agaricomycotina</taxon>
        <taxon>Agaricomycetes</taxon>
        <taxon>Agaricomycetidae</taxon>
        <taxon>Agaricales</taxon>
        <taxon>Marasmiineae</taxon>
        <taxon>Mycenaceae</taxon>
        <taxon>Mycena</taxon>
    </lineage>
</organism>
<protein>
    <recommendedName>
        <fullName evidence="2">DUF6532 domain-containing protein</fullName>
    </recommendedName>
</protein>
<evidence type="ECO:0000313" key="3">
    <source>
        <dbReference type="EMBL" id="KAJ7315490.1"/>
    </source>
</evidence>
<keyword evidence="4" id="KW-1185">Reference proteome</keyword>
<evidence type="ECO:0000313" key="4">
    <source>
        <dbReference type="Proteomes" id="UP001218218"/>
    </source>
</evidence>
<dbReference type="Pfam" id="PF20149">
    <property type="entry name" value="DUF6532"/>
    <property type="match status" value="1"/>
</dbReference>
<feature type="domain" description="DUF6532" evidence="2">
    <location>
        <begin position="274"/>
        <end position="472"/>
    </location>
</feature>